<evidence type="ECO:0000259" key="8">
    <source>
        <dbReference type="Pfam" id="PF04055"/>
    </source>
</evidence>
<dbReference type="HAMAP" id="MF_00917">
    <property type="entry name" value="QueE"/>
    <property type="match status" value="1"/>
</dbReference>
<dbReference type="PANTHER" id="PTHR42836">
    <property type="entry name" value="7-CARBOXY-7-DEAZAGUANINE SYNTHASE"/>
    <property type="match status" value="1"/>
</dbReference>
<dbReference type="Pfam" id="PF04055">
    <property type="entry name" value="Radical_SAM"/>
    <property type="match status" value="1"/>
</dbReference>
<dbReference type="InterPro" id="IPR024924">
    <property type="entry name" value="7-CO-7-deazaguanine_synth-like"/>
</dbReference>
<sequence>MLVNEIYTTLSGEPDGFGNKGGLATFVRLQKCNLNCTWCDTQDARNGSGGTRMVPELVARQCTSKHVVITGGEPLLQIEELGLLVHLLIGEQHLVTIETNGSMVIPRETFPRGAKNIRFVIDNKLASSQMSQFMRPELYGNLTEDDVIKFVLADLQDYREACVLRRNNQHWKAKIVFSSISNHAEPFHWPTVLAKQIVEDRLEDVTLSLQLHKLLQLR</sequence>
<dbReference type="EMBL" id="LAZR01001021">
    <property type="protein sequence ID" value="KKN52391.1"/>
    <property type="molecule type" value="Genomic_DNA"/>
</dbReference>
<accession>A0A0F9TTE7</accession>
<name>A0A0F9TTE7_9ZZZZ</name>
<dbReference type="SUPFAM" id="SSF102114">
    <property type="entry name" value="Radical SAM enzymes"/>
    <property type="match status" value="1"/>
</dbReference>
<dbReference type="SFLD" id="SFLDS00029">
    <property type="entry name" value="Radical_SAM"/>
    <property type="match status" value="1"/>
</dbReference>
<evidence type="ECO:0000256" key="3">
    <source>
        <dbReference type="ARBA" id="ARBA00022723"/>
    </source>
</evidence>
<proteinExistence type="inferred from homology"/>
<dbReference type="GO" id="GO:0016829">
    <property type="term" value="F:lyase activity"/>
    <property type="evidence" value="ECO:0007669"/>
    <property type="project" value="UniProtKB-KW"/>
</dbReference>
<keyword evidence="4" id="KW-0460">Magnesium</keyword>
<gene>
    <name evidence="9" type="ORF">LCGC14_0613080</name>
</gene>
<dbReference type="PIRSF" id="PIRSF000370">
    <property type="entry name" value="QueE"/>
    <property type="match status" value="1"/>
</dbReference>
<dbReference type="AlphaFoldDB" id="A0A0F9TTE7"/>
<keyword evidence="2" id="KW-0949">S-adenosyl-L-methionine</keyword>
<keyword evidence="3" id="KW-0479">Metal-binding</keyword>
<keyword evidence="1" id="KW-0004">4Fe-4S</keyword>
<comment type="caution">
    <text evidence="9">The sequence shown here is derived from an EMBL/GenBank/DDBJ whole genome shotgun (WGS) entry which is preliminary data.</text>
</comment>
<evidence type="ECO:0000256" key="2">
    <source>
        <dbReference type="ARBA" id="ARBA00022691"/>
    </source>
</evidence>
<dbReference type="InterPro" id="IPR007197">
    <property type="entry name" value="rSAM"/>
</dbReference>
<keyword evidence="7" id="KW-0456">Lyase</keyword>
<evidence type="ECO:0000256" key="4">
    <source>
        <dbReference type="ARBA" id="ARBA00022842"/>
    </source>
</evidence>
<dbReference type="InterPro" id="IPR058240">
    <property type="entry name" value="rSAM_sf"/>
</dbReference>
<evidence type="ECO:0000256" key="5">
    <source>
        <dbReference type="ARBA" id="ARBA00023004"/>
    </source>
</evidence>
<evidence type="ECO:0000313" key="9">
    <source>
        <dbReference type="EMBL" id="KKN52391.1"/>
    </source>
</evidence>
<organism evidence="9">
    <name type="scientific">marine sediment metagenome</name>
    <dbReference type="NCBI Taxonomy" id="412755"/>
    <lineage>
        <taxon>unclassified sequences</taxon>
        <taxon>metagenomes</taxon>
        <taxon>ecological metagenomes</taxon>
    </lineage>
</organism>
<protein>
    <recommendedName>
        <fullName evidence="8">Radical SAM core domain-containing protein</fullName>
    </recommendedName>
</protein>
<reference evidence="9" key="1">
    <citation type="journal article" date="2015" name="Nature">
        <title>Complex archaea that bridge the gap between prokaryotes and eukaryotes.</title>
        <authorList>
            <person name="Spang A."/>
            <person name="Saw J.H."/>
            <person name="Jorgensen S.L."/>
            <person name="Zaremba-Niedzwiedzka K."/>
            <person name="Martijn J."/>
            <person name="Lind A.E."/>
            <person name="van Eijk R."/>
            <person name="Schleper C."/>
            <person name="Guy L."/>
            <person name="Ettema T.J."/>
        </authorList>
    </citation>
    <scope>NUCLEOTIDE SEQUENCE</scope>
</reference>
<evidence type="ECO:0000256" key="7">
    <source>
        <dbReference type="ARBA" id="ARBA00023239"/>
    </source>
</evidence>
<evidence type="ECO:0000256" key="1">
    <source>
        <dbReference type="ARBA" id="ARBA00022485"/>
    </source>
</evidence>
<dbReference type="Gene3D" id="3.20.20.70">
    <property type="entry name" value="Aldolase class I"/>
    <property type="match status" value="1"/>
</dbReference>
<dbReference type="GO" id="GO:0046872">
    <property type="term" value="F:metal ion binding"/>
    <property type="evidence" value="ECO:0007669"/>
    <property type="project" value="UniProtKB-KW"/>
</dbReference>
<dbReference type="GO" id="GO:0051539">
    <property type="term" value="F:4 iron, 4 sulfur cluster binding"/>
    <property type="evidence" value="ECO:0007669"/>
    <property type="project" value="UniProtKB-KW"/>
</dbReference>
<evidence type="ECO:0000256" key="6">
    <source>
        <dbReference type="ARBA" id="ARBA00023014"/>
    </source>
</evidence>
<dbReference type="InterPro" id="IPR013785">
    <property type="entry name" value="Aldolase_TIM"/>
</dbReference>
<keyword evidence="6" id="KW-0411">Iron-sulfur</keyword>
<dbReference type="PANTHER" id="PTHR42836:SF1">
    <property type="entry name" value="7-CARBOXY-7-DEAZAGUANINE SYNTHASE"/>
    <property type="match status" value="1"/>
</dbReference>
<keyword evidence="5" id="KW-0408">Iron</keyword>
<feature type="domain" description="Radical SAM core" evidence="8">
    <location>
        <begin position="30"/>
        <end position="104"/>
    </location>
</feature>
<dbReference type="CDD" id="cd01335">
    <property type="entry name" value="Radical_SAM"/>
    <property type="match status" value="1"/>
</dbReference>